<reference evidence="3" key="1">
    <citation type="journal article" date="2011" name="Genome Biol.">
        <title>The draft genome of the carcinogenic human liver fluke Clonorchis sinensis.</title>
        <authorList>
            <person name="Wang X."/>
            <person name="Chen W."/>
            <person name="Huang Y."/>
            <person name="Sun J."/>
            <person name="Men J."/>
            <person name="Liu H."/>
            <person name="Luo F."/>
            <person name="Guo L."/>
            <person name="Lv X."/>
            <person name="Deng C."/>
            <person name="Zhou C."/>
            <person name="Fan Y."/>
            <person name="Li X."/>
            <person name="Huang L."/>
            <person name="Hu Y."/>
            <person name="Liang C."/>
            <person name="Hu X."/>
            <person name="Xu J."/>
            <person name="Yu X."/>
        </authorList>
    </citation>
    <scope>NUCLEOTIDE SEQUENCE [LARGE SCALE GENOMIC DNA]</scope>
    <source>
        <strain evidence="3">Henan</strain>
    </source>
</reference>
<dbReference type="InterPro" id="IPR011001">
    <property type="entry name" value="Saposin-like"/>
</dbReference>
<dbReference type="SUPFAM" id="SSF47862">
    <property type="entry name" value="Saposin"/>
    <property type="match status" value="1"/>
</dbReference>
<keyword evidence="4" id="KW-1185">Reference proteome</keyword>
<proteinExistence type="predicted"/>
<evidence type="ECO:0000313" key="3">
    <source>
        <dbReference type="EMBL" id="GAA54314.1"/>
    </source>
</evidence>
<keyword evidence="1" id="KW-1015">Disulfide bond</keyword>
<evidence type="ECO:0000256" key="1">
    <source>
        <dbReference type="ARBA" id="ARBA00023157"/>
    </source>
</evidence>
<organism evidence="3 4">
    <name type="scientific">Clonorchis sinensis</name>
    <name type="common">Chinese liver fluke</name>
    <dbReference type="NCBI Taxonomy" id="79923"/>
    <lineage>
        <taxon>Eukaryota</taxon>
        <taxon>Metazoa</taxon>
        <taxon>Spiralia</taxon>
        <taxon>Lophotrochozoa</taxon>
        <taxon>Platyhelminthes</taxon>
        <taxon>Trematoda</taxon>
        <taxon>Digenea</taxon>
        <taxon>Opisthorchiida</taxon>
        <taxon>Opisthorchiata</taxon>
        <taxon>Opisthorchiidae</taxon>
        <taxon>Clonorchis</taxon>
    </lineage>
</organism>
<dbReference type="Proteomes" id="UP000008909">
    <property type="component" value="Unassembled WGS sequence"/>
</dbReference>
<protein>
    <recommendedName>
        <fullName evidence="2">Saposin B-type domain-containing protein</fullName>
    </recommendedName>
</protein>
<reference key="2">
    <citation type="submission" date="2011-10" db="EMBL/GenBank/DDBJ databases">
        <title>The genome and transcriptome sequence of Clonorchis sinensis provide insights into the carcinogenic liver fluke.</title>
        <authorList>
            <person name="Wang X."/>
            <person name="Huang Y."/>
            <person name="Chen W."/>
            <person name="Liu H."/>
            <person name="Guo L."/>
            <person name="Chen Y."/>
            <person name="Luo F."/>
            <person name="Zhou W."/>
            <person name="Sun J."/>
            <person name="Mao Q."/>
            <person name="Liang P."/>
            <person name="Zhou C."/>
            <person name="Tian Y."/>
            <person name="Men J."/>
            <person name="Lv X."/>
            <person name="Huang L."/>
            <person name="Zhou J."/>
            <person name="Hu Y."/>
            <person name="Li R."/>
            <person name="Zhang F."/>
            <person name="Lei H."/>
            <person name="Li X."/>
            <person name="Hu X."/>
            <person name="Liang C."/>
            <person name="Xu J."/>
            <person name="Wu Z."/>
            <person name="Yu X."/>
        </authorList>
    </citation>
    <scope>NUCLEOTIDE SEQUENCE</scope>
    <source>
        <strain>Henan</strain>
    </source>
</reference>
<gene>
    <name evidence="3" type="ORF">CLF_102137</name>
</gene>
<dbReference type="InterPro" id="IPR008139">
    <property type="entry name" value="SaposinB_dom"/>
</dbReference>
<dbReference type="PROSITE" id="PS50015">
    <property type="entry name" value="SAP_B"/>
    <property type="match status" value="1"/>
</dbReference>
<evidence type="ECO:0000313" key="4">
    <source>
        <dbReference type="Proteomes" id="UP000008909"/>
    </source>
</evidence>
<evidence type="ECO:0000259" key="2">
    <source>
        <dbReference type="PROSITE" id="PS50015"/>
    </source>
</evidence>
<name>G7YMY3_CLOSI</name>
<dbReference type="EMBL" id="DF143883">
    <property type="protein sequence ID" value="GAA54314.1"/>
    <property type="molecule type" value="Genomic_DNA"/>
</dbReference>
<accession>G7YMY3</accession>
<dbReference type="AlphaFoldDB" id="G7YMY3"/>
<sequence length="499" mass="57356">MQECRSFRYWEESRVSFQISLVTTSLDCAKTADVTFFKGNDLRPATGIILSSSGKRMVTILDLDDFSSHRRHIDQVEFNVRGDTISDPALTNKRITVCHAVMDEHEFIYNEGIPDMVIGRTIKEIACPARLQNTGELKGLTVEWREMVIFLLCCEESLTLPPQHCKGFFQKSTNNQGYMRFLKCLSNPSVIMKTLQTVGITLLAKYATPHCSPQNIDAPRRRSEISRFDRTARKLETRDVFDRQTGDPTTIVKPVQFKVRNTIPIEFNESIEMSQVSSCYQQNTSCPEGRLIHTTRDKTVNAVQSAIQEIETRWIFGSCELRFTKCGEIVQEHMDLALKSFGDLIQPRPHCTFTVLWWLVKQRTEICKLDASMAETALAISLHSFECCNGIMRSSTHEFGLVCKLCQKTLRVVKSVITSESFLNLIRDQFYLVCDPKLLVHDLCTQLMESFLEDIVIHINSIEPMKMCQFSRFSTYVDLYILLDKSHRHRFRVGKLPNR</sequence>
<feature type="domain" description="Saposin B-type" evidence="2">
    <location>
        <begin position="399"/>
        <end position="478"/>
    </location>
</feature>